<name>A0ABT5HK72_9CAUL</name>
<evidence type="ECO:0000313" key="3">
    <source>
        <dbReference type="Proteomes" id="UP001218579"/>
    </source>
</evidence>
<feature type="compositionally biased region" description="Basic and acidic residues" evidence="1">
    <location>
        <begin position="79"/>
        <end position="89"/>
    </location>
</feature>
<gene>
    <name evidence="2" type="ORF">PQU98_10940</name>
</gene>
<evidence type="ECO:0000313" key="2">
    <source>
        <dbReference type="EMBL" id="MDC7676650.1"/>
    </source>
</evidence>
<evidence type="ECO:0000256" key="1">
    <source>
        <dbReference type="SAM" id="MobiDB-lite"/>
    </source>
</evidence>
<sequence length="98" mass="11243">MNMTAIIQSARKLTATRKILRELMRETGPHEGVRLTPAKRRLQDMFRKKTSPFALKAGQVEVWLEDIHQHHPSFFDEVEAAKTDTDKKSALKQRSVSA</sequence>
<dbReference type="Proteomes" id="UP001218579">
    <property type="component" value="Unassembled WGS sequence"/>
</dbReference>
<dbReference type="RefSeq" id="WP_272744981.1">
    <property type="nucleotide sequence ID" value="NZ_JAQQKV010000002.1"/>
</dbReference>
<comment type="caution">
    <text evidence="2">The sequence shown here is derived from an EMBL/GenBank/DDBJ whole genome shotgun (WGS) entry which is preliminary data.</text>
</comment>
<organism evidence="2 3">
    <name type="scientific">Asticcacaulis machinosus</name>
    <dbReference type="NCBI Taxonomy" id="2984211"/>
    <lineage>
        <taxon>Bacteria</taxon>
        <taxon>Pseudomonadati</taxon>
        <taxon>Pseudomonadota</taxon>
        <taxon>Alphaproteobacteria</taxon>
        <taxon>Caulobacterales</taxon>
        <taxon>Caulobacteraceae</taxon>
        <taxon>Asticcacaulis</taxon>
    </lineage>
</organism>
<reference evidence="2 3" key="1">
    <citation type="submission" date="2023-01" db="EMBL/GenBank/DDBJ databases">
        <title>Novel species of the genus Asticcacaulis isolated from rivers.</title>
        <authorList>
            <person name="Lu H."/>
        </authorList>
    </citation>
    <scope>NUCLEOTIDE SEQUENCE [LARGE SCALE GENOMIC DNA]</scope>
    <source>
        <strain evidence="2 3">LKC15W</strain>
    </source>
</reference>
<keyword evidence="3" id="KW-1185">Reference proteome</keyword>
<accession>A0ABT5HK72</accession>
<protein>
    <submittedName>
        <fullName evidence="2">Uncharacterized protein</fullName>
    </submittedName>
</protein>
<dbReference type="EMBL" id="JAQQKV010000002">
    <property type="protein sequence ID" value="MDC7676650.1"/>
    <property type="molecule type" value="Genomic_DNA"/>
</dbReference>
<proteinExistence type="predicted"/>
<feature type="region of interest" description="Disordered" evidence="1">
    <location>
        <begin position="78"/>
        <end position="98"/>
    </location>
</feature>